<dbReference type="AlphaFoldDB" id="B4RAE2"/>
<dbReference type="PIRSF" id="PIRSF026166">
    <property type="entry name" value="UCP026166"/>
    <property type="match status" value="1"/>
</dbReference>
<organism evidence="2 3">
    <name type="scientific">Phenylobacterium zucineum (strain HLK1)</name>
    <dbReference type="NCBI Taxonomy" id="450851"/>
    <lineage>
        <taxon>Bacteria</taxon>
        <taxon>Pseudomonadati</taxon>
        <taxon>Pseudomonadota</taxon>
        <taxon>Alphaproteobacteria</taxon>
        <taxon>Caulobacterales</taxon>
        <taxon>Caulobacteraceae</taxon>
        <taxon>Phenylobacterium</taxon>
    </lineage>
</organism>
<reference evidence="2 3" key="1">
    <citation type="journal article" date="2008" name="BMC Genomics">
        <title>Complete genome of Phenylobacterium zucineum - a novel facultative intracellular bacterium isolated from human erythroleukemia cell line K562.</title>
        <authorList>
            <person name="Luo Y."/>
            <person name="Xu X."/>
            <person name="Ding Z."/>
            <person name="Liu Z."/>
            <person name="Zhang B."/>
            <person name="Yan Z."/>
            <person name="Sun J."/>
            <person name="Hu S."/>
            <person name="Hu X."/>
        </authorList>
    </citation>
    <scope>NUCLEOTIDE SEQUENCE [LARGE SCALE GENOMIC DNA]</scope>
    <source>
        <strain evidence="2 3">HLK1</strain>
    </source>
</reference>
<feature type="transmembrane region" description="Helical" evidence="1">
    <location>
        <begin position="108"/>
        <end position="130"/>
    </location>
</feature>
<dbReference type="InterPro" id="IPR016833">
    <property type="entry name" value="Put_Na-Bile_cotransptr"/>
</dbReference>
<gene>
    <name evidence="2" type="ordered locus">PHZ_c1538</name>
</gene>
<keyword evidence="1" id="KW-1133">Transmembrane helix</keyword>
<keyword evidence="1" id="KW-0472">Membrane</keyword>
<dbReference type="KEGG" id="pzu:PHZ_c1538"/>
<feature type="transmembrane region" description="Helical" evidence="1">
    <location>
        <begin position="137"/>
        <end position="160"/>
    </location>
</feature>
<dbReference type="Pfam" id="PF13593">
    <property type="entry name" value="SBF_like"/>
    <property type="match status" value="1"/>
</dbReference>
<dbReference type="Gene3D" id="1.20.1530.20">
    <property type="match status" value="1"/>
</dbReference>
<dbReference type="HOGENOM" id="CLU_039013_1_0_5"/>
<feature type="transmembrane region" description="Helical" evidence="1">
    <location>
        <begin position="172"/>
        <end position="189"/>
    </location>
</feature>
<accession>B4RAE2</accession>
<dbReference type="eggNOG" id="COG0385">
    <property type="taxonomic scope" value="Bacteria"/>
</dbReference>
<keyword evidence="1" id="KW-0812">Transmembrane</keyword>
<feature type="transmembrane region" description="Helical" evidence="1">
    <location>
        <begin position="45"/>
        <end position="64"/>
    </location>
</feature>
<proteinExistence type="predicted"/>
<protein>
    <submittedName>
        <fullName evidence="2">Predicted Na+-dependent transporter</fullName>
    </submittedName>
</protein>
<feature type="transmembrane region" description="Helical" evidence="1">
    <location>
        <begin position="76"/>
        <end position="102"/>
    </location>
</feature>
<sequence>MSAPRAGLLSRIKIKPDWYLILIVLMGAAATIAPAQGQAALSLDWVTRAAIALVFFLHGARLSREAVIRGLTHWRLHLVVLASTFALFPLLTLGLAALPAWITPPELAAGLVFLGCLPSTIQSSIAFTAIARGNVAAAVAAASASNLLGIAVTPLLVGLLLQAQGGVDARSVQAIVLQLLVPFVAGQALRGWIGERISRNARVVGLIDRGAILLVVYTAFSGAVVEGVWDVLSGLDLARVFALCAALLGAVLALTAVAARVLGFDKPDEIAIVFCGSKKSLASGAPMAAALFPAAAAGVAMIPLLIFHQMQLMACAAMAQRYARRPDIEAVSG</sequence>
<dbReference type="EMBL" id="CP000747">
    <property type="protein sequence ID" value="ACG77949.1"/>
    <property type="molecule type" value="Genomic_DNA"/>
</dbReference>
<feature type="transmembrane region" description="Helical" evidence="1">
    <location>
        <begin position="284"/>
        <end position="307"/>
    </location>
</feature>
<evidence type="ECO:0000256" key="1">
    <source>
        <dbReference type="SAM" id="Phobius"/>
    </source>
</evidence>
<dbReference type="PANTHER" id="PTHR18640:SF5">
    <property type="entry name" value="SODIUM_BILE ACID COTRANSPORTER 7"/>
    <property type="match status" value="1"/>
</dbReference>
<dbReference type="Proteomes" id="UP000001868">
    <property type="component" value="Chromosome"/>
</dbReference>
<dbReference type="RefSeq" id="WP_012522092.1">
    <property type="nucleotide sequence ID" value="NC_011144.1"/>
</dbReference>
<keyword evidence="3" id="KW-1185">Reference proteome</keyword>
<feature type="transmembrane region" description="Helical" evidence="1">
    <location>
        <begin position="240"/>
        <end position="263"/>
    </location>
</feature>
<dbReference type="PANTHER" id="PTHR18640">
    <property type="entry name" value="SOLUTE CARRIER FAMILY 10 MEMBER 7"/>
    <property type="match status" value="1"/>
</dbReference>
<dbReference type="InterPro" id="IPR038770">
    <property type="entry name" value="Na+/solute_symporter_sf"/>
</dbReference>
<evidence type="ECO:0000313" key="3">
    <source>
        <dbReference type="Proteomes" id="UP000001868"/>
    </source>
</evidence>
<evidence type="ECO:0000313" key="2">
    <source>
        <dbReference type="EMBL" id="ACG77949.1"/>
    </source>
</evidence>
<dbReference type="GO" id="GO:0005886">
    <property type="term" value="C:plasma membrane"/>
    <property type="evidence" value="ECO:0007669"/>
    <property type="project" value="TreeGrafter"/>
</dbReference>
<name>B4RAE2_PHEZH</name>
<dbReference type="STRING" id="450851.PHZ_c1538"/>